<feature type="region of interest" description="Disordered" evidence="1">
    <location>
        <begin position="77"/>
        <end position="139"/>
    </location>
</feature>
<feature type="compositionally biased region" description="Pro residues" evidence="1">
    <location>
        <begin position="80"/>
        <end position="94"/>
    </location>
</feature>
<dbReference type="AlphaFoldDB" id="A0A9R1WK11"/>
<evidence type="ECO:0000313" key="2">
    <source>
        <dbReference type="EMBL" id="KAJ0226655.1"/>
    </source>
</evidence>
<accession>A0A9R1WK11</accession>
<keyword evidence="3" id="KW-1185">Reference proteome</keyword>
<reference evidence="2 3" key="1">
    <citation type="journal article" date="2017" name="Nat. Commun.">
        <title>Genome assembly with in vitro proximity ligation data and whole-genome triplication in lettuce.</title>
        <authorList>
            <person name="Reyes-Chin-Wo S."/>
            <person name="Wang Z."/>
            <person name="Yang X."/>
            <person name="Kozik A."/>
            <person name="Arikit S."/>
            <person name="Song C."/>
            <person name="Xia L."/>
            <person name="Froenicke L."/>
            <person name="Lavelle D.O."/>
            <person name="Truco M.J."/>
            <person name="Xia R."/>
            <person name="Zhu S."/>
            <person name="Xu C."/>
            <person name="Xu H."/>
            <person name="Xu X."/>
            <person name="Cox K."/>
            <person name="Korf I."/>
            <person name="Meyers B.C."/>
            <person name="Michelmore R.W."/>
        </authorList>
    </citation>
    <scope>NUCLEOTIDE SEQUENCE [LARGE SCALE GENOMIC DNA]</scope>
    <source>
        <strain evidence="3">cv. Salinas</strain>
        <tissue evidence="2">Seedlings</tissue>
    </source>
</reference>
<evidence type="ECO:0000256" key="1">
    <source>
        <dbReference type="SAM" id="MobiDB-lite"/>
    </source>
</evidence>
<protein>
    <submittedName>
        <fullName evidence="2">Uncharacterized protein</fullName>
    </submittedName>
</protein>
<feature type="compositionally biased region" description="Acidic residues" evidence="1">
    <location>
        <begin position="113"/>
        <end position="139"/>
    </location>
</feature>
<sequence>MWCLTNKSMALGSTPSSRICRSHWVTRLALSYEVDTSVMVPMPIRELGNTALGKMWVVVRGVRKQWRILKDNIHLGMDHPPFPRAGPSIPPPSQPQGAGHGGDGPSGTHHGDTDDDLEDTKDEEAGYESNDEYIENENE</sequence>
<comment type="caution">
    <text evidence="2">The sequence shown here is derived from an EMBL/GenBank/DDBJ whole genome shotgun (WGS) entry which is preliminary data.</text>
</comment>
<name>A0A9R1WK11_LACSA</name>
<dbReference type="Proteomes" id="UP000235145">
    <property type="component" value="Unassembled WGS sequence"/>
</dbReference>
<proteinExistence type="predicted"/>
<evidence type="ECO:0000313" key="3">
    <source>
        <dbReference type="Proteomes" id="UP000235145"/>
    </source>
</evidence>
<gene>
    <name evidence="2" type="ORF">LSAT_V11C100042900</name>
</gene>
<dbReference type="EMBL" id="NBSK02000001">
    <property type="protein sequence ID" value="KAJ0226655.1"/>
    <property type="molecule type" value="Genomic_DNA"/>
</dbReference>
<organism evidence="2 3">
    <name type="scientific">Lactuca sativa</name>
    <name type="common">Garden lettuce</name>
    <dbReference type="NCBI Taxonomy" id="4236"/>
    <lineage>
        <taxon>Eukaryota</taxon>
        <taxon>Viridiplantae</taxon>
        <taxon>Streptophyta</taxon>
        <taxon>Embryophyta</taxon>
        <taxon>Tracheophyta</taxon>
        <taxon>Spermatophyta</taxon>
        <taxon>Magnoliopsida</taxon>
        <taxon>eudicotyledons</taxon>
        <taxon>Gunneridae</taxon>
        <taxon>Pentapetalae</taxon>
        <taxon>asterids</taxon>
        <taxon>campanulids</taxon>
        <taxon>Asterales</taxon>
        <taxon>Asteraceae</taxon>
        <taxon>Cichorioideae</taxon>
        <taxon>Cichorieae</taxon>
        <taxon>Lactucinae</taxon>
        <taxon>Lactuca</taxon>
    </lineage>
</organism>